<gene>
    <name evidence="2" type="ORF">EK21DRAFT_25267</name>
</gene>
<dbReference type="EMBL" id="ML978281">
    <property type="protein sequence ID" value="KAF2024898.1"/>
    <property type="molecule type" value="Genomic_DNA"/>
</dbReference>
<name>A0A9P4GXT6_9PLEO</name>
<feature type="non-terminal residue" evidence="2">
    <location>
        <position position="1"/>
    </location>
</feature>
<feature type="compositionally biased region" description="Polar residues" evidence="1">
    <location>
        <begin position="75"/>
        <end position="88"/>
    </location>
</feature>
<evidence type="ECO:0000313" key="2">
    <source>
        <dbReference type="EMBL" id="KAF2024898.1"/>
    </source>
</evidence>
<evidence type="ECO:0000313" key="3">
    <source>
        <dbReference type="Proteomes" id="UP000799777"/>
    </source>
</evidence>
<dbReference type="AlphaFoldDB" id="A0A9P4GXT6"/>
<feature type="region of interest" description="Disordered" evidence="1">
    <location>
        <begin position="1"/>
        <end position="21"/>
    </location>
</feature>
<dbReference type="OrthoDB" id="3753493at2759"/>
<organism evidence="2 3">
    <name type="scientific">Setomelanomma holmii</name>
    <dbReference type="NCBI Taxonomy" id="210430"/>
    <lineage>
        <taxon>Eukaryota</taxon>
        <taxon>Fungi</taxon>
        <taxon>Dikarya</taxon>
        <taxon>Ascomycota</taxon>
        <taxon>Pezizomycotina</taxon>
        <taxon>Dothideomycetes</taxon>
        <taxon>Pleosporomycetidae</taxon>
        <taxon>Pleosporales</taxon>
        <taxon>Pleosporineae</taxon>
        <taxon>Phaeosphaeriaceae</taxon>
        <taxon>Setomelanomma</taxon>
    </lineage>
</organism>
<accession>A0A9P4GXT6</accession>
<reference evidence="2" key="1">
    <citation type="journal article" date="2020" name="Stud. Mycol.">
        <title>101 Dothideomycetes genomes: a test case for predicting lifestyles and emergence of pathogens.</title>
        <authorList>
            <person name="Haridas S."/>
            <person name="Albert R."/>
            <person name="Binder M."/>
            <person name="Bloem J."/>
            <person name="Labutti K."/>
            <person name="Salamov A."/>
            <person name="Andreopoulos B."/>
            <person name="Baker S."/>
            <person name="Barry K."/>
            <person name="Bills G."/>
            <person name="Bluhm B."/>
            <person name="Cannon C."/>
            <person name="Castanera R."/>
            <person name="Culley D."/>
            <person name="Daum C."/>
            <person name="Ezra D."/>
            <person name="Gonzalez J."/>
            <person name="Henrissat B."/>
            <person name="Kuo A."/>
            <person name="Liang C."/>
            <person name="Lipzen A."/>
            <person name="Lutzoni F."/>
            <person name="Magnuson J."/>
            <person name="Mondo S."/>
            <person name="Nolan M."/>
            <person name="Ohm R."/>
            <person name="Pangilinan J."/>
            <person name="Park H.-J."/>
            <person name="Ramirez L."/>
            <person name="Alfaro M."/>
            <person name="Sun H."/>
            <person name="Tritt A."/>
            <person name="Yoshinaga Y."/>
            <person name="Zwiers L.-H."/>
            <person name="Turgeon B."/>
            <person name="Goodwin S."/>
            <person name="Spatafora J."/>
            <person name="Crous P."/>
            <person name="Grigoriev I."/>
        </authorList>
    </citation>
    <scope>NUCLEOTIDE SEQUENCE</scope>
    <source>
        <strain evidence="2">CBS 110217</strain>
    </source>
</reference>
<feature type="compositionally biased region" description="Pro residues" evidence="1">
    <location>
        <begin position="1"/>
        <end position="11"/>
    </location>
</feature>
<feature type="compositionally biased region" description="Basic and acidic residues" evidence="1">
    <location>
        <begin position="65"/>
        <end position="74"/>
    </location>
</feature>
<evidence type="ECO:0000256" key="1">
    <source>
        <dbReference type="SAM" id="MobiDB-lite"/>
    </source>
</evidence>
<protein>
    <submittedName>
        <fullName evidence="2">Uncharacterized protein</fullName>
    </submittedName>
</protein>
<keyword evidence="3" id="KW-1185">Reference proteome</keyword>
<proteinExistence type="predicted"/>
<dbReference type="Proteomes" id="UP000799777">
    <property type="component" value="Unassembled WGS sequence"/>
</dbReference>
<feature type="region of interest" description="Disordered" evidence="1">
    <location>
        <begin position="61"/>
        <end position="88"/>
    </location>
</feature>
<sequence>SDIRRSPPPQHDSPNTGCRPALPAIAELTKPNKKAGYGFSFSDDTFYDSDEYPDTECEWTLEEPEPVKESESTKKQAQTPSSKQLPSTIIRQDTSFTDVVVMRDVGSFHIARPQKRLSCTTATREDTIRIKHAAKMLLKHAESAEVCEQLLAHLERMVCAALQKPERWGHHIGATTTCCALKLRDLLVNSKQERVVTGELQNAVEHEMEWAKWLVEASCTGVMHLKVPGCDCRPDWEE</sequence>
<feature type="non-terminal residue" evidence="2">
    <location>
        <position position="238"/>
    </location>
</feature>
<comment type="caution">
    <text evidence="2">The sequence shown here is derived from an EMBL/GenBank/DDBJ whole genome shotgun (WGS) entry which is preliminary data.</text>
</comment>